<dbReference type="PROSITE" id="PS01238">
    <property type="entry name" value="GDA1_CD39_NTPASE"/>
    <property type="match status" value="1"/>
</dbReference>
<dbReference type="PANTHER" id="PTHR11782:SF83">
    <property type="entry name" value="GUANOSINE-DIPHOSPHATASE"/>
    <property type="match status" value="1"/>
</dbReference>
<dbReference type="EMBL" id="CP045350">
    <property type="protein sequence ID" value="QFT25943.1"/>
    <property type="molecule type" value="Genomic_DNA"/>
</dbReference>
<dbReference type="OrthoDB" id="5640341at2"/>
<reference evidence="3 4" key="1">
    <citation type="submission" date="2019-10" db="EMBL/GenBank/DDBJ databases">
        <title>Complete genome sequence of Vibrio sp. strain THAF100, isolated from non-filtered water from the water column of tank 6 of a marine aquarium containing stony-coral fragments. Water maintained at 26 degree C.</title>
        <authorList>
            <person name="Ruckert C."/>
            <person name="Franco A."/>
            <person name="Kalinowski J."/>
            <person name="Glaeser S."/>
        </authorList>
    </citation>
    <scope>NUCLEOTIDE SEQUENCE [LARGE SCALE GENOMIC DNA]</scope>
    <source>
        <strain evidence="3 4">THAF100</strain>
    </source>
</reference>
<evidence type="ECO:0000256" key="1">
    <source>
        <dbReference type="ARBA" id="ARBA00022801"/>
    </source>
</evidence>
<dbReference type="Pfam" id="PF01150">
    <property type="entry name" value="GDA1_CD39"/>
    <property type="match status" value="1"/>
</dbReference>
<gene>
    <name evidence="3" type="ORF">FIV01_05845</name>
</gene>
<keyword evidence="4" id="KW-1185">Reference proteome</keyword>
<keyword evidence="1" id="KW-0378">Hydrolase</keyword>
<dbReference type="CDD" id="cd24038">
    <property type="entry name" value="ASKHA_NBD_Lp1NTPDase-like"/>
    <property type="match status" value="1"/>
</dbReference>
<evidence type="ECO:0000313" key="3">
    <source>
        <dbReference type="EMBL" id="QFT25943.1"/>
    </source>
</evidence>
<dbReference type="GO" id="GO:0016020">
    <property type="term" value="C:membrane"/>
    <property type="evidence" value="ECO:0007669"/>
    <property type="project" value="TreeGrafter"/>
</dbReference>
<dbReference type="GO" id="GO:0017110">
    <property type="term" value="F:nucleoside diphosphate phosphatase activity"/>
    <property type="evidence" value="ECO:0007669"/>
    <property type="project" value="TreeGrafter"/>
</dbReference>
<keyword evidence="2" id="KW-0732">Signal</keyword>
<feature type="signal peptide" evidence="2">
    <location>
        <begin position="1"/>
        <end position="20"/>
    </location>
</feature>
<dbReference type="KEGG" id="vaq:FIV01_05845"/>
<proteinExistence type="predicted"/>
<dbReference type="AlphaFoldDB" id="A0A5P9CJ68"/>
<protein>
    <submittedName>
        <fullName evidence="3">GDA1/CD39 (Nucleoside phosphatase) family protein</fullName>
    </submittedName>
</protein>
<feature type="chain" id="PRO_5024989461" evidence="2">
    <location>
        <begin position="21"/>
        <end position="366"/>
    </location>
</feature>
<dbReference type="InterPro" id="IPR000407">
    <property type="entry name" value="GDA1_CD39_NTPase"/>
</dbReference>
<dbReference type="Gene3D" id="3.30.420.40">
    <property type="match status" value="1"/>
</dbReference>
<accession>A0A5P9CJ68</accession>
<evidence type="ECO:0000313" key="4">
    <source>
        <dbReference type="Proteomes" id="UP000326936"/>
    </source>
</evidence>
<evidence type="ECO:0000256" key="2">
    <source>
        <dbReference type="SAM" id="SignalP"/>
    </source>
</evidence>
<organism evidence="3 4">
    <name type="scientific">Vibrio aquimaris</name>
    <dbReference type="NCBI Taxonomy" id="2587862"/>
    <lineage>
        <taxon>Bacteria</taxon>
        <taxon>Pseudomonadati</taxon>
        <taxon>Pseudomonadota</taxon>
        <taxon>Gammaproteobacteria</taxon>
        <taxon>Vibrionales</taxon>
        <taxon>Vibrionaceae</taxon>
        <taxon>Vibrio</taxon>
    </lineage>
</organism>
<dbReference type="Gene3D" id="3.30.420.150">
    <property type="entry name" value="Exopolyphosphatase. Domain 2"/>
    <property type="match status" value="1"/>
</dbReference>
<dbReference type="RefSeq" id="WP_152430152.1">
    <property type="nucleotide sequence ID" value="NZ_CBCSDK010000002.1"/>
</dbReference>
<name>A0A5P9CJ68_9VIBR</name>
<dbReference type="PANTHER" id="PTHR11782">
    <property type="entry name" value="ADENOSINE/GUANOSINE DIPHOSPHATASE"/>
    <property type="match status" value="1"/>
</dbReference>
<dbReference type="Proteomes" id="UP000326936">
    <property type="component" value="Chromosome"/>
</dbReference>
<dbReference type="GO" id="GO:0009134">
    <property type="term" value="P:nucleoside diphosphate catabolic process"/>
    <property type="evidence" value="ECO:0007669"/>
    <property type="project" value="TreeGrafter"/>
</dbReference>
<sequence>MNIRELSYLAAILVSSSALADTTFVIDAGSSGSRLFEYQYHHDISSEHGLPVIDEQIQHKDIKGGIQTVKETDLNTYIDSLFVETKTIPDHLYFYSTAGMRTISATERNLVNQRVKDALAKRFPDADIKVKTITGQTEGAYAWLTANYFNGAFFNSQKTTGIMDLGGASTQITFETNTGDDLFNVTVGNLNFTLSSTSYLGLGQNLAISQYLNQAACFPKDYPLPNDQLGTGEFGECAEKVEPLINDVQSVNTKSAQLGAGSDLYAISGFFFNSSELGINDSFSLSKLKETGKHFCSQPWEEVEQGKTDYKLNPHLYAGCFNAAYQYTLISKGYQLTDDTNHITPIRELKGNAISWTLGPVLAPDL</sequence>